<evidence type="ECO:0000256" key="1">
    <source>
        <dbReference type="SAM" id="MobiDB-lite"/>
    </source>
</evidence>
<accession>A0A375YXK3</accession>
<dbReference type="RefSeq" id="WP_142706779.1">
    <property type="nucleotide sequence ID" value="NZ_UEGW01000001.1"/>
</dbReference>
<organism evidence="2 3">
    <name type="scientific">Mycobacterium shimoidei</name>
    <dbReference type="NCBI Taxonomy" id="29313"/>
    <lineage>
        <taxon>Bacteria</taxon>
        <taxon>Bacillati</taxon>
        <taxon>Actinomycetota</taxon>
        <taxon>Actinomycetes</taxon>
        <taxon>Mycobacteriales</taxon>
        <taxon>Mycobacteriaceae</taxon>
        <taxon>Mycobacterium</taxon>
    </lineage>
</organism>
<evidence type="ECO:0000313" key="2">
    <source>
        <dbReference type="EMBL" id="SRX93599.1"/>
    </source>
</evidence>
<evidence type="ECO:0000313" key="3">
    <source>
        <dbReference type="Proteomes" id="UP000252015"/>
    </source>
</evidence>
<keyword evidence="3" id="KW-1185">Reference proteome</keyword>
<dbReference type="Proteomes" id="UP000252015">
    <property type="component" value="Unassembled WGS sequence"/>
</dbReference>
<name>A0A375YXK3_MYCSH</name>
<feature type="region of interest" description="Disordered" evidence="1">
    <location>
        <begin position="43"/>
        <end position="77"/>
    </location>
</feature>
<dbReference type="EMBL" id="UEGW01000001">
    <property type="protein sequence ID" value="SRX93599.1"/>
    <property type="molecule type" value="Genomic_DNA"/>
</dbReference>
<reference evidence="2 3" key="1">
    <citation type="submission" date="2018-05" db="EMBL/GenBank/DDBJ databases">
        <authorList>
            <consortium name="IHU Genomes"/>
        </authorList>
    </citation>
    <scope>NUCLEOTIDE SEQUENCE [LARGE SCALE GENOMIC DNA]</scope>
    <source>
        <strain evidence="2 3">P7336</strain>
    </source>
</reference>
<dbReference type="AlphaFoldDB" id="A0A375YXK3"/>
<proteinExistence type="predicted"/>
<sequence>MLSLVLRAADAAVNAFVETMRSAQLWPDFDEDAAARYLNDTDQTSAAPVLPPGAAAESPEADMPRRADPPAPAASGHPLLFSSTHPRLFVAAAIGLREWADHPACEAPAYWRILADQLDDLHAETESLDNEPWPPDVSWIEFDSGLRNQNPNVIRKTK</sequence>
<protein>
    <submittedName>
        <fullName evidence="2">Uncharacterized protein</fullName>
    </submittedName>
</protein>
<gene>
    <name evidence="2" type="ORF">MSP7336_01838</name>
</gene>